<evidence type="ECO:0000256" key="1">
    <source>
        <dbReference type="ARBA" id="ARBA00004141"/>
    </source>
</evidence>
<feature type="transmembrane region" description="Helical" evidence="6">
    <location>
        <begin position="409"/>
        <end position="429"/>
    </location>
</feature>
<evidence type="ECO:0000256" key="4">
    <source>
        <dbReference type="ARBA" id="ARBA00023136"/>
    </source>
</evidence>
<comment type="subcellular location">
    <subcellularLocation>
        <location evidence="1">Membrane</location>
        <topology evidence="1">Multi-pass membrane protein</topology>
    </subcellularLocation>
</comment>
<dbReference type="PANTHER" id="PTHR11040">
    <property type="entry name" value="ZINC/IRON TRANSPORTER"/>
    <property type="match status" value="1"/>
</dbReference>
<organism evidence="7 8">
    <name type="scientific">Discina gigas</name>
    <dbReference type="NCBI Taxonomy" id="1032678"/>
    <lineage>
        <taxon>Eukaryota</taxon>
        <taxon>Fungi</taxon>
        <taxon>Dikarya</taxon>
        <taxon>Ascomycota</taxon>
        <taxon>Pezizomycotina</taxon>
        <taxon>Pezizomycetes</taxon>
        <taxon>Pezizales</taxon>
        <taxon>Discinaceae</taxon>
        <taxon>Discina</taxon>
    </lineage>
</organism>
<keyword evidence="8" id="KW-1185">Reference proteome</keyword>
<reference evidence="7 8" key="1">
    <citation type="submission" date="2024-02" db="EMBL/GenBank/DDBJ databases">
        <title>Discinaceae phylogenomics.</title>
        <authorList>
            <person name="Dirks A.C."/>
            <person name="James T.Y."/>
        </authorList>
    </citation>
    <scope>NUCLEOTIDE SEQUENCE [LARGE SCALE GENOMIC DNA]</scope>
    <source>
        <strain evidence="7 8">ACD0624</strain>
    </source>
</reference>
<evidence type="ECO:0000313" key="8">
    <source>
        <dbReference type="Proteomes" id="UP001447188"/>
    </source>
</evidence>
<protein>
    <submittedName>
        <fullName evidence="7">Zinc transporter</fullName>
    </submittedName>
</protein>
<feature type="transmembrane region" description="Helical" evidence="6">
    <location>
        <begin position="6"/>
        <end position="28"/>
    </location>
</feature>
<keyword evidence="3 6" id="KW-1133">Transmembrane helix</keyword>
<feature type="region of interest" description="Disordered" evidence="5">
    <location>
        <begin position="124"/>
        <end position="176"/>
    </location>
</feature>
<evidence type="ECO:0000256" key="5">
    <source>
        <dbReference type="SAM" id="MobiDB-lite"/>
    </source>
</evidence>
<accession>A0ABR3GMJ7</accession>
<gene>
    <name evidence="7" type="primary">ZRT3</name>
    <name evidence="7" type="ORF">Q9L58_003936</name>
</gene>
<evidence type="ECO:0000256" key="3">
    <source>
        <dbReference type="ARBA" id="ARBA00022989"/>
    </source>
</evidence>
<feature type="compositionally biased region" description="Basic residues" evidence="5">
    <location>
        <begin position="135"/>
        <end position="145"/>
    </location>
</feature>
<keyword evidence="2 6" id="KW-0812">Transmembrane</keyword>
<dbReference type="Pfam" id="PF02535">
    <property type="entry name" value="Zip"/>
    <property type="match status" value="1"/>
</dbReference>
<dbReference type="EMBL" id="JBBBZM010000039">
    <property type="protein sequence ID" value="KAL0637113.1"/>
    <property type="molecule type" value="Genomic_DNA"/>
</dbReference>
<sequence length="462" mass="49270">MPADDTTGWILACASGLACVFGSSIICLDLLCQQVPRWKHFNIRESTTFLSASLSLSFGVMFFSALYGMLPKAHEFLLEGGLPPSRAAYALIGTFLAGVGGLQLVSEMLHLFLPSSIVNCDEHAGTKGGESGVHSHSHPHARPNHSHATVPKRSHEDTIENGHGDHYHAPRSVSDATPLLTSYDPLQAPRRPSIKQKLTGTVTAVSTLVKKRCNGDGTCYGFSDHVCEQKCDPAKILELFHETSEDSDAVTEGEGNEGEGVNIDPNYGSFDGPSNLPALKPSKPSKLFTHTRRHHTRTSTDGHHHVAKNKFLSIGVQTSIAIALHKIPEGFITYATNHANPELGFAVFLAIFIHNIAEGFIMSLPLFLALKSRMWAIVWASLLGGLSQPLGAGIAAITVGGDVGSGGVGYGFLFAATAGIMCSVGLQLFTQAVQLHHGSKIPFVFGFIGMALLGLSFALTAK</sequence>
<feature type="transmembrane region" description="Helical" evidence="6">
    <location>
        <begin position="343"/>
        <end position="368"/>
    </location>
</feature>
<keyword evidence="4 6" id="KW-0472">Membrane</keyword>
<evidence type="ECO:0000256" key="6">
    <source>
        <dbReference type="SAM" id="Phobius"/>
    </source>
</evidence>
<feature type="transmembrane region" description="Helical" evidence="6">
    <location>
        <begin position="441"/>
        <end position="461"/>
    </location>
</feature>
<dbReference type="PANTHER" id="PTHR11040:SF210">
    <property type="entry name" value="ZINC-REGULATED TRANSPORTER 3"/>
    <property type="match status" value="1"/>
</dbReference>
<feature type="compositionally biased region" description="Basic and acidic residues" evidence="5">
    <location>
        <begin position="153"/>
        <end position="168"/>
    </location>
</feature>
<proteinExistence type="predicted"/>
<dbReference type="Proteomes" id="UP001447188">
    <property type="component" value="Unassembled WGS sequence"/>
</dbReference>
<feature type="transmembrane region" description="Helical" evidence="6">
    <location>
        <begin position="374"/>
        <end position="397"/>
    </location>
</feature>
<evidence type="ECO:0000313" key="7">
    <source>
        <dbReference type="EMBL" id="KAL0637113.1"/>
    </source>
</evidence>
<name>A0ABR3GMJ7_9PEZI</name>
<evidence type="ECO:0000256" key="2">
    <source>
        <dbReference type="ARBA" id="ARBA00022692"/>
    </source>
</evidence>
<feature type="transmembrane region" description="Helical" evidence="6">
    <location>
        <begin position="87"/>
        <end position="105"/>
    </location>
</feature>
<dbReference type="InterPro" id="IPR003689">
    <property type="entry name" value="ZIP"/>
</dbReference>
<comment type="caution">
    <text evidence="7">The sequence shown here is derived from an EMBL/GenBank/DDBJ whole genome shotgun (WGS) entry which is preliminary data.</text>
</comment>
<feature type="transmembrane region" description="Helical" evidence="6">
    <location>
        <begin position="49"/>
        <end position="67"/>
    </location>
</feature>